<dbReference type="Pfam" id="PF24964">
    <property type="entry name" value="DUF7769"/>
    <property type="match status" value="1"/>
</dbReference>
<dbReference type="AlphaFoldDB" id="A0AAV0UPP6"/>
<evidence type="ECO:0000313" key="2">
    <source>
        <dbReference type="EMBL" id="CAH0488446.1"/>
    </source>
</evidence>
<sequence length="234" mass="25857">MESPPETMSVVASEHTLEVSDLLPTNMVTDTALASLPIPEMTSMESTELPQETPTNVLEMSFVSPIMAMEMEIKCPEEVKSEEVSGEEVKGEEVSDDALKVKRKNLTDQQRMTIVHYLLANSAAGRLKHGDMKTAATHFGVHRATIRRLWKLHMASSVTDGLAGNVASRIKGHSGRKPKIPDEELKARIAAIPVERRMTGRGLSTALQVSNSVVVRLIKSGKLRRHPKKLHYIM</sequence>
<dbReference type="PANTHER" id="PTHR33889">
    <property type="entry name" value="OS04G0681850 PROTEIN"/>
    <property type="match status" value="1"/>
</dbReference>
<reference evidence="2 4" key="1">
    <citation type="submission" date="2021-11" db="EMBL/GenBank/DDBJ databases">
        <authorList>
            <person name="Islam A."/>
            <person name="Islam S."/>
            <person name="Flora M.S."/>
            <person name="Rahman M."/>
            <person name="Ziaur R.M."/>
            <person name="Epstein J.H."/>
            <person name="Hassan M."/>
            <person name="Klassen M."/>
            <person name="Woodard K."/>
            <person name="Webb A."/>
            <person name="Webby R.J."/>
            <person name="El Zowalaty M.E."/>
        </authorList>
    </citation>
    <scope>NUCLEOTIDE SEQUENCE [LARGE SCALE GENOMIC DNA]</scope>
    <source>
        <strain evidence="2">Pf1</strain>
    </source>
</reference>
<accession>A0AAV0UPP6</accession>
<dbReference type="EMBL" id="CAKLBC010000808">
    <property type="protein sequence ID" value="CAH0488446.1"/>
    <property type="molecule type" value="Genomic_DNA"/>
</dbReference>
<dbReference type="EMBL" id="CANTFK010000985">
    <property type="protein sequence ID" value="CAI5737913.1"/>
    <property type="molecule type" value="Genomic_DNA"/>
</dbReference>
<dbReference type="PANTHER" id="PTHR33889:SF7">
    <property type="entry name" value="OS04G0681850 PROTEIN"/>
    <property type="match status" value="1"/>
</dbReference>
<feature type="domain" description="DUF7769" evidence="1">
    <location>
        <begin position="106"/>
        <end position="151"/>
    </location>
</feature>
<organism evidence="3 5">
    <name type="scientific">Peronospora farinosa</name>
    <dbReference type="NCBI Taxonomy" id="134698"/>
    <lineage>
        <taxon>Eukaryota</taxon>
        <taxon>Sar</taxon>
        <taxon>Stramenopiles</taxon>
        <taxon>Oomycota</taxon>
        <taxon>Peronosporomycetes</taxon>
        <taxon>Peronosporales</taxon>
        <taxon>Peronosporaceae</taxon>
        <taxon>Peronospora</taxon>
    </lineage>
</organism>
<keyword evidence="4" id="KW-1185">Reference proteome</keyword>
<name>A0AAV0UPP6_9STRA</name>
<evidence type="ECO:0000313" key="3">
    <source>
        <dbReference type="EMBL" id="CAI5737913.1"/>
    </source>
</evidence>
<evidence type="ECO:0000313" key="5">
    <source>
        <dbReference type="Proteomes" id="UP001159659"/>
    </source>
</evidence>
<evidence type="ECO:0000313" key="4">
    <source>
        <dbReference type="Proteomes" id="UP001157938"/>
    </source>
</evidence>
<dbReference type="InterPro" id="IPR056671">
    <property type="entry name" value="DUF7769"/>
</dbReference>
<reference evidence="3" key="2">
    <citation type="submission" date="2022-12" db="EMBL/GenBank/DDBJ databases">
        <authorList>
            <person name="Webb A."/>
        </authorList>
    </citation>
    <scope>NUCLEOTIDE SEQUENCE</scope>
    <source>
        <strain evidence="3">Pf2</strain>
    </source>
</reference>
<comment type="caution">
    <text evidence="3">The sequence shown here is derived from an EMBL/GenBank/DDBJ whole genome shotgun (WGS) entry which is preliminary data.</text>
</comment>
<gene>
    <name evidence="2" type="ORF">PFR001_LOCUS3929</name>
    <name evidence="3" type="ORF">PFR002_LOCUS8508</name>
</gene>
<protein>
    <recommendedName>
        <fullName evidence="1">DUF7769 domain-containing protein</fullName>
    </recommendedName>
</protein>
<evidence type="ECO:0000259" key="1">
    <source>
        <dbReference type="Pfam" id="PF24964"/>
    </source>
</evidence>
<dbReference type="Proteomes" id="UP001157938">
    <property type="component" value="Unassembled WGS sequence"/>
</dbReference>
<dbReference type="Proteomes" id="UP001159659">
    <property type="component" value="Unassembled WGS sequence"/>
</dbReference>
<proteinExistence type="predicted"/>